<feature type="non-terminal residue" evidence="6">
    <location>
        <position position="341"/>
    </location>
</feature>
<sequence length="341" mass="38374">MKGYDILSGMPWHLTDDVYVPVNRNGEFHWVLAVVALKERCIKVYDFMSSNTNVMAPVKRKLDIDTSDQTNIHKKARSKIARKRNENTTLLANLATKAASSSQAEVEFCQKKYEQRKVMVEEDRKQEEVEEQRKINEVQEEEGKHTEVVVVAQQEKINEVHEEEQELHEDFNASDIEAFKNYPWGHKSFHLTVDYLLRPLGEKTSNLFGFTWAFMVVYLWITPTEEELQMSYLITLGLVETIFDPVVDRVKMVLVGATTIKRDQLHNEVANELVVFYGAGVGPGGAGAGVGVGVGVVAGADAGQHDGNTSCRPCSAFLCESVRNMMKILSCILKNSVKLSM</sequence>
<keyword evidence="4" id="KW-0175">Coiled coil</keyword>
<dbReference type="GO" id="GO:0008234">
    <property type="term" value="F:cysteine-type peptidase activity"/>
    <property type="evidence" value="ECO:0007669"/>
    <property type="project" value="InterPro"/>
</dbReference>
<proteinExistence type="inferred from homology"/>
<name>A0A6N2BTS9_SOLCI</name>
<dbReference type="PROSITE" id="PS50600">
    <property type="entry name" value="ULP_PROTEASE"/>
    <property type="match status" value="1"/>
</dbReference>
<feature type="coiled-coil region" evidence="4">
    <location>
        <begin position="110"/>
        <end position="170"/>
    </location>
</feature>
<dbReference type="Gene3D" id="3.40.395.10">
    <property type="entry name" value="Adenoviral Proteinase, Chain A"/>
    <property type="match status" value="1"/>
</dbReference>
<feature type="domain" description="Ubiquitin-like protease family profile" evidence="5">
    <location>
        <begin position="1"/>
        <end position="325"/>
    </location>
</feature>
<dbReference type="PANTHER" id="PTHR31470">
    <property type="entry name" value="CYSTEINE PROTEINASES SUPERFAMILY PROTEIN-RELATED-RELATED"/>
    <property type="match status" value="1"/>
</dbReference>
<organism evidence="6">
    <name type="scientific">Solanum chilense</name>
    <name type="common">Tomato</name>
    <name type="synonym">Lycopersicon chilense</name>
    <dbReference type="NCBI Taxonomy" id="4083"/>
    <lineage>
        <taxon>Eukaryota</taxon>
        <taxon>Viridiplantae</taxon>
        <taxon>Streptophyta</taxon>
        <taxon>Embryophyta</taxon>
        <taxon>Tracheophyta</taxon>
        <taxon>Spermatophyta</taxon>
        <taxon>Magnoliopsida</taxon>
        <taxon>eudicotyledons</taxon>
        <taxon>Gunneridae</taxon>
        <taxon>Pentapetalae</taxon>
        <taxon>asterids</taxon>
        <taxon>lamiids</taxon>
        <taxon>Solanales</taxon>
        <taxon>Solanaceae</taxon>
        <taxon>Solanoideae</taxon>
        <taxon>Solaneae</taxon>
        <taxon>Solanum</taxon>
        <taxon>Solanum subgen. Lycopersicon</taxon>
    </lineage>
</organism>
<dbReference type="AlphaFoldDB" id="A0A6N2BTS9"/>
<comment type="caution">
    <text evidence="6">The sequence shown here is derived from an EMBL/GenBank/DDBJ whole genome shotgun (WGS) entry which is preliminary data.</text>
</comment>
<gene>
    <name evidence="6" type="ORF">EJD97_004696</name>
</gene>
<dbReference type="EMBL" id="RXGB01001674">
    <property type="protein sequence ID" value="TMW97995.1"/>
    <property type="molecule type" value="Genomic_DNA"/>
</dbReference>
<comment type="similarity">
    <text evidence="1">Belongs to the peptidase C48 family.</text>
</comment>
<evidence type="ECO:0000259" key="5">
    <source>
        <dbReference type="PROSITE" id="PS50600"/>
    </source>
</evidence>
<evidence type="ECO:0000256" key="2">
    <source>
        <dbReference type="ARBA" id="ARBA00022670"/>
    </source>
</evidence>
<dbReference type="InterPro" id="IPR003653">
    <property type="entry name" value="Peptidase_C48_C"/>
</dbReference>
<dbReference type="GO" id="GO:0006508">
    <property type="term" value="P:proteolysis"/>
    <property type="evidence" value="ECO:0007669"/>
    <property type="project" value="UniProtKB-KW"/>
</dbReference>
<keyword evidence="2" id="KW-0645">Protease</keyword>
<keyword evidence="3" id="KW-0378">Hydrolase</keyword>
<evidence type="ECO:0000256" key="3">
    <source>
        <dbReference type="ARBA" id="ARBA00022801"/>
    </source>
</evidence>
<dbReference type="InterPro" id="IPR038765">
    <property type="entry name" value="Papain-like_cys_pep_sf"/>
</dbReference>
<accession>A0A6N2BTS9</accession>
<reference evidence="6" key="1">
    <citation type="submission" date="2019-05" db="EMBL/GenBank/DDBJ databases">
        <title>The de novo reference genome and transcriptome assemblies of the wild tomato species Solanum chilense.</title>
        <authorList>
            <person name="Stam R."/>
            <person name="Nosenko T."/>
            <person name="Hoerger A.C."/>
            <person name="Stephan W."/>
            <person name="Seidel M.A."/>
            <person name="Kuhn J.M.M."/>
            <person name="Haberer G."/>
            <person name="Tellier A."/>
        </authorList>
    </citation>
    <scope>NUCLEOTIDE SEQUENCE</scope>
    <source>
        <tissue evidence="6">Mature leaves</tissue>
    </source>
</reference>
<dbReference type="Pfam" id="PF02902">
    <property type="entry name" value="Peptidase_C48"/>
    <property type="match status" value="1"/>
</dbReference>
<evidence type="ECO:0000313" key="6">
    <source>
        <dbReference type="EMBL" id="TMW97995.1"/>
    </source>
</evidence>
<evidence type="ECO:0000256" key="1">
    <source>
        <dbReference type="ARBA" id="ARBA00005234"/>
    </source>
</evidence>
<protein>
    <recommendedName>
        <fullName evidence="5">Ubiquitin-like protease family profile domain-containing protein</fullName>
    </recommendedName>
</protein>
<evidence type="ECO:0000256" key="4">
    <source>
        <dbReference type="SAM" id="Coils"/>
    </source>
</evidence>
<dbReference type="SUPFAM" id="SSF54001">
    <property type="entry name" value="Cysteine proteinases"/>
    <property type="match status" value="1"/>
</dbReference>
<dbReference type="PANTHER" id="PTHR31470:SF46">
    <property type="entry name" value="ULP1 PROTEASE FAMILY, C-TERMINAL CATALYTIC DOMAIN CONTAINING PROTEIN"/>
    <property type="match status" value="1"/>
</dbReference>